<reference evidence="4" key="2">
    <citation type="submission" date="2015-08" db="UniProtKB">
        <authorList>
            <consortium name="WormBaseParasite"/>
        </authorList>
    </citation>
    <scope>IDENTIFICATION</scope>
</reference>
<protein>
    <recommendedName>
        <fullName evidence="1">RNA-directed DNA polymerase</fullName>
        <ecNumber evidence="1">2.7.7.49</ecNumber>
    </recommendedName>
</protein>
<accession>A0A0K0FRL8</accession>
<sequence length="110" mass="13029">MTKCGKIVILSLFYPKLIELLHTNHIGEKAIIYRLQRYFFVPHITPIIQKCLDSCISCKKYKAKKTPEKTSWSSCDKPFQRCHVDYGFSDDYSEWFLVVKDSYSNYLFTK</sequence>
<dbReference type="EC" id="2.7.7.49" evidence="1"/>
<keyword evidence="3" id="KW-1185">Reference proteome</keyword>
<proteinExistence type="predicted"/>
<dbReference type="Proteomes" id="UP000035680">
    <property type="component" value="Unassembled WGS sequence"/>
</dbReference>
<evidence type="ECO:0000313" key="3">
    <source>
        <dbReference type="Proteomes" id="UP000035680"/>
    </source>
</evidence>
<feature type="domain" description="Integrase zinc-binding" evidence="2">
    <location>
        <begin position="15"/>
        <end position="63"/>
    </location>
</feature>
<dbReference type="PANTHER" id="PTHR37984:SF5">
    <property type="entry name" value="PROTEIN NYNRIN-LIKE"/>
    <property type="match status" value="1"/>
</dbReference>
<dbReference type="Gene3D" id="1.10.340.70">
    <property type="match status" value="1"/>
</dbReference>
<evidence type="ECO:0000313" key="4">
    <source>
        <dbReference type="WBParaSite" id="SVE_1266200.1"/>
    </source>
</evidence>
<evidence type="ECO:0000259" key="2">
    <source>
        <dbReference type="Pfam" id="PF17921"/>
    </source>
</evidence>
<organism evidence="3 4">
    <name type="scientific">Strongyloides venezuelensis</name>
    <name type="common">Threadworm</name>
    <dbReference type="NCBI Taxonomy" id="75913"/>
    <lineage>
        <taxon>Eukaryota</taxon>
        <taxon>Metazoa</taxon>
        <taxon>Ecdysozoa</taxon>
        <taxon>Nematoda</taxon>
        <taxon>Chromadorea</taxon>
        <taxon>Rhabditida</taxon>
        <taxon>Tylenchina</taxon>
        <taxon>Panagrolaimomorpha</taxon>
        <taxon>Strongyloidoidea</taxon>
        <taxon>Strongyloididae</taxon>
        <taxon>Strongyloides</taxon>
    </lineage>
</organism>
<dbReference type="GO" id="GO:0003964">
    <property type="term" value="F:RNA-directed DNA polymerase activity"/>
    <property type="evidence" value="ECO:0007669"/>
    <property type="project" value="UniProtKB-EC"/>
</dbReference>
<dbReference type="Pfam" id="PF17921">
    <property type="entry name" value="Integrase_H2C2"/>
    <property type="match status" value="1"/>
</dbReference>
<dbReference type="InterPro" id="IPR041588">
    <property type="entry name" value="Integrase_H2C2"/>
</dbReference>
<name>A0A0K0FRL8_STRVS</name>
<dbReference type="InterPro" id="IPR050951">
    <property type="entry name" value="Retrovirus_Pol_polyprotein"/>
</dbReference>
<dbReference type="AlphaFoldDB" id="A0A0K0FRL8"/>
<dbReference type="WBParaSite" id="SVE_1266200.1">
    <property type="protein sequence ID" value="SVE_1266200.1"/>
    <property type="gene ID" value="SVE_1266200"/>
</dbReference>
<dbReference type="PANTHER" id="PTHR37984">
    <property type="entry name" value="PROTEIN CBG26694"/>
    <property type="match status" value="1"/>
</dbReference>
<evidence type="ECO:0000256" key="1">
    <source>
        <dbReference type="ARBA" id="ARBA00012493"/>
    </source>
</evidence>
<reference evidence="3" key="1">
    <citation type="submission" date="2014-07" db="EMBL/GenBank/DDBJ databases">
        <authorList>
            <person name="Martin A.A"/>
            <person name="De Silva N."/>
        </authorList>
    </citation>
    <scope>NUCLEOTIDE SEQUENCE</scope>
</reference>